<dbReference type="InterPro" id="IPR000683">
    <property type="entry name" value="Gfo/Idh/MocA-like_OxRdtase_N"/>
</dbReference>
<dbReference type="Proteomes" id="UP001596422">
    <property type="component" value="Unassembled WGS sequence"/>
</dbReference>
<feature type="domain" description="Gfo/Idh/MocA-like oxidoreductase N-terminal" evidence="1">
    <location>
        <begin position="7"/>
        <end position="125"/>
    </location>
</feature>
<accession>A0ABW2A9Q4</accession>
<evidence type="ECO:0000259" key="1">
    <source>
        <dbReference type="Pfam" id="PF01408"/>
    </source>
</evidence>
<gene>
    <name evidence="3" type="ORF">ACFQDL_31700</name>
</gene>
<dbReference type="Gene3D" id="3.30.360.10">
    <property type="entry name" value="Dihydrodipicolinate Reductase, domain 2"/>
    <property type="match status" value="1"/>
</dbReference>
<dbReference type="SUPFAM" id="SSF51735">
    <property type="entry name" value="NAD(P)-binding Rossmann-fold domains"/>
    <property type="match status" value="1"/>
</dbReference>
<dbReference type="EMBL" id="JBHSWE010000002">
    <property type="protein sequence ID" value="MFC6674162.1"/>
    <property type="molecule type" value="Genomic_DNA"/>
</dbReference>
<evidence type="ECO:0000259" key="2">
    <source>
        <dbReference type="Pfam" id="PF22725"/>
    </source>
</evidence>
<keyword evidence="4" id="KW-1185">Reference proteome</keyword>
<sequence>MSACEPLRIGVSGLGRGFMLLLPTLAAHPGIHLVAAADPRAEARARFEADFGGTGYDDFEALCRNPKVEAVYIASPHGLHREQVECAARHGKHVLVEKPMALSLADCQAMIEAMEAAGCWLLVGHSHSFDTPYLRTAAMIRSGEYGRVRMIHALNYTDFLYRPRRTEELDTTRGGGVVYSQAAHQVDIVRLLGGGEVTRVVAQTGQWDPQRPTEGAYSALLTFANGCFATLTYSGYAHFDTDEFNGWSGELGQQRSPAEYGKARATLQSIGSSEEEARLKNRRAYGSGLGLADTSLAGIGHNHFGLVLASCDAADLRPGPTGIDVYGHTEHRLVPLAQPDIPRREVLDEWIAAVRDNVAPIHSGAWGLATMEVCFALLESARTGQVVDLHYQCPVRPEGA</sequence>
<evidence type="ECO:0000313" key="3">
    <source>
        <dbReference type="EMBL" id="MFC6674162.1"/>
    </source>
</evidence>
<feature type="domain" description="GFO/IDH/MocA-like oxidoreductase" evidence="2">
    <location>
        <begin position="134"/>
        <end position="240"/>
    </location>
</feature>
<proteinExistence type="predicted"/>
<organism evidence="3 4">
    <name type="scientific">Marinobacterium aestuariivivens</name>
    <dbReference type="NCBI Taxonomy" id="1698799"/>
    <lineage>
        <taxon>Bacteria</taxon>
        <taxon>Pseudomonadati</taxon>
        <taxon>Pseudomonadota</taxon>
        <taxon>Gammaproteobacteria</taxon>
        <taxon>Oceanospirillales</taxon>
        <taxon>Oceanospirillaceae</taxon>
        <taxon>Marinobacterium</taxon>
    </lineage>
</organism>
<dbReference type="SUPFAM" id="SSF55347">
    <property type="entry name" value="Glyceraldehyde-3-phosphate dehydrogenase-like, C-terminal domain"/>
    <property type="match status" value="1"/>
</dbReference>
<dbReference type="Pfam" id="PF22725">
    <property type="entry name" value="GFO_IDH_MocA_C3"/>
    <property type="match status" value="1"/>
</dbReference>
<evidence type="ECO:0000313" key="4">
    <source>
        <dbReference type="Proteomes" id="UP001596422"/>
    </source>
</evidence>
<dbReference type="PANTHER" id="PTHR43377:SF1">
    <property type="entry name" value="BILIVERDIN REDUCTASE A"/>
    <property type="match status" value="1"/>
</dbReference>
<dbReference type="RefSeq" id="WP_379913870.1">
    <property type="nucleotide sequence ID" value="NZ_JBHSWE010000002.1"/>
</dbReference>
<dbReference type="InterPro" id="IPR051450">
    <property type="entry name" value="Gfo/Idh/MocA_Oxidoreductases"/>
</dbReference>
<reference evidence="4" key="1">
    <citation type="journal article" date="2019" name="Int. J. Syst. Evol. Microbiol.">
        <title>The Global Catalogue of Microorganisms (GCM) 10K type strain sequencing project: providing services to taxonomists for standard genome sequencing and annotation.</title>
        <authorList>
            <consortium name="The Broad Institute Genomics Platform"/>
            <consortium name="The Broad Institute Genome Sequencing Center for Infectious Disease"/>
            <person name="Wu L."/>
            <person name="Ma J."/>
        </authorList>
    </citation>
    <scope>NUCLEOTIDE SEQUENCE [LARGE SCALE GENOMIC DNA]</scope>
    <source>
        <strain evidence="4">NBRC 111756</strain>
    </source>
</reference>
<dbReference type="InterPro" id="IPR055170">
    <property type="entry name" value="GFO_IDH_MocA-like_dom"/>
</dbReference>
<dbReference type="InterPro" id="IPR036291">
    <property type="entry name" value="NAD(P)-bd_dom_sf"/>
</dbReference>
<comment type="caution">
    <text evidence="3">The sequence shown here is derived from an EMBL/GenBank/DDBJ whole genome shotgun (WGS) entry which is preliminary data.</text>
</comment>
<dbReference type="Gene3D" id="3.40.50.720">
    <property type="entry name" value="NAD(P)-binding Rossmann-like Domain"/>
    <property type="match status" value="1"/>
</dbReference>
<protein>
    <submittedName>
        <fullName evidence="3">Gfo/Idh/MocA family protein</fullName>
    </submittedName>
</protein>
<dbReference type="Pfam" id="PF01408">
    <property type="entry name" value="GFO_IDH_MocA"/>
    <property type="match status" value="1"/>
</dbReference>
<dbReference type="PANTHER" id="PTHR43377">
    <property type="entry name" value="BILIVERDIN REDUCTASE A"/>
    <property type="match status" value="1"/>
</dbReference>
<name>A0ABW2A9Q4_9GAMM</name>